<sequence>MKESIHIQNFGPLRDVRIDDIKPLTVLIGDSASGKSTLMKVVALMRYIYKRANIYSYLKNAGVSDRSRSFINLIGEMQPMLTDETKINYTVHMPNGGNYTYLFDRDGRQFDDIGINKADMVFFKEAFVAETRSMIPTWSLYGARFPGADLGYYFNETFRDFSEATDRIKEQSLDYLDMKMEVKTELTRKHFLISSKDGSDKSFELENTSSGIQTSAPLMTIVHYFANGFSFTSAFRRSVLSYLLNGDMLSQFRPEVNLQDLKKYIHLYIEEPELSLDPQTQCLFINDLIREAFYRGDNKLGIRHALYRGDNKRPADGRQLGLMFATHSPYILNHLNVLLKASYYAKARESYPYINPDEIAAYRMDDGEVEPLMAIDNKTEHHVINTIDLSETMEDIFDDYVSINE</sequence>
<dbReference type="AlphaFoldDB" id="W2C2A5"/>
<dbReference type="Proteomes" id="UP000018837">
    <property type="component" value="Unassembled WGS sequence"/>
</dbReference>
<evidence type="ECO:0000313" key="3">
    <source>
        <dbReference type="Proteomes" id="UP000018837"/>
    </source>
</evidence>
<dbReference type="SUPFAM" id="SSF52540">
    <property type="entry name" value="P-loop containing nucleoside triphosphate hydrolases"/>
    <property type="match status" value="1"/>
</dbReference>
<dbReference type="InterPro" id="IPR051396">
    <property type="entry name" value="Bact_Antivir_Def_Nuclease"/>
</dbReference>
<dbReference type="GO" id="GO:0016887">
    <property type="term" value="F:ATP hydrolysis activity"/>
    <property type="evidence" value="ECO:0007669"/>
    <property type="project" value="InterPro"/>
</dbReference>
<dbReference type="PATRIC" id="fig|1411148.3.peg.1658"/>
<comment type="caution">
    <text evidence="2">The sequence shown here is derived from an EMBL/GenBank/DDBJ whole genome shotgun (WGS) entry which is preliminary data.</text>
</comment>
<feature type="domain" description="Endonuclease GajA/Old nuclease/RecF-like AAA" evidence="1">
    <location>
        <begin position="1"/>
        <end position="44"/>
    </location>
</feature>
<dbReference type="InterPro" id="IPR041685">
    <property type="entry name" value="AAA_GajA/Old/RecF-like"/>
</dbReference>
<dbReference type="Gene3D" id="3.40.50.300">
    <property type="entry name" value="P-loop containing nucleotide triphosphate hydrolases"/>
    <property type="match status" value="1"/>
</dbReference>
<accession>W2C2A5</accession>
<dbReference type="InterPro" id="IPR027417">
    <property type="entry name" value="P-loop_NTPase"/>
</dbReference>
<protein>
    <recommendedName>
        <fullName evidence="1">Endonuclease GajA/Old nuclease/RecF-like AAA domain-containing protein</fullName>
    </recommendedName>
</protein>
<dbReference type="PANTHER" id="PTHR43581:SF2">
    <property type="entry name" value="EXCINUCLEASE ATPASE SUBUNIT"/>
    <property type="match status" value="1"/>
</dbReference>
<dbReference type="GO" id="GO:0005524">
    <property type="term" value="F:ATP binding"/>
    <property type="evidence" value="ECO:0007669"/>
    <property type="project" value="InterPro"/>
</dbReference>
<reference evidence="2 3" key="1">
    <citation type="submission" date="2013-11" db="EMBL/GenBank/DDBJ databases">
        <title>Single cell genomics of uncultured Tannerella BU063 (oral taxon 286).</title>
        <authorList>
            <person name="Beall C.J."/>
            <person name="Campbell A.G."/>
            <person name="Griffen A.L."/>
            <person name="Podar M."/>
            <person name="Leys E.J."/>
        </authorList>
    </citation>
    <scope>NUCLEOTIDE SEQUENCE [LARGE SCALE GENOMIC DNA]</scope>
    <source>
        <strain evidence="2">Cell 2</strain>
    </source>
</reference>
<dbReference type="Pfam" id="PF13175">
    <property type="entry name" value="AAA_15"/>
    <property type="match status" value="1"/>
</dbReference>
<gene>
    <name evidence="2" type="ORF">N425_10280</name>
</gene>
<organism evidence="2 3">
    <name type="scientific">Tannerella sp. oral taxon BU063 isolate Cell 2</name>
    <dbReference type="NCBI Taxonomy" id="1411148"/>
    <lineage>
        <taxon>Bacteria</taxon>
        <taxon>Pseudomonadati</taxon>
        <taxon>Bacteroidota</taxon>
        <taxon>Bacteroidia</taxon>
        <taxon>Bacteroidales</taxon>
        <taxon>Tannerellaceae</taxon>
        <taxon>Tannerella</taxon>
    </lineage>
</organism>
<proteinExistence type="predicted"/>
<dbReference type="EMBL" id="AYUF01000485">
    <property type="protein sequence ID" value="ETK01315.1"/>
    <property type="molecule type" value="Genomic_DNA"/>
</dbReference>
<dbReference type="PANTHER" id="PTHR43581">
    <property type="entry name" value="ATP/GTP PHOSPHATASE"/>
    <property type="match status" value="1"/>
</dbReference>
<evidence type="ECO:0000259" key="1">
    <source>
        <dbReference type="Pfam" id="PF13175"/>
    </source>
</evidence>
<evidence type="ECO:0000313" key="2">
    <source>
        <dbReference type="EMBL" id="ETK01315.1"/>
    </source>
</evidence>
<name>W2C2A5_9BACT</name>